<reference evidence="1" key="2">
    <citation type="submission" date="2021-05" db="EMBL/GenBank/DDBJ databases">
        <authorList>
            <person name="Pain A."/>
        </authorList>
    </citation>
    <scope>NUCLEOTIDE SEQUENCE</scope>
    <source>
        <strain evidence="1">1802A</strain>
    </source>
</reference>
<dbReference type="SUPFAM" id="SSF50978">
    <property type="entry name" value="WD40 repeat-like"/>
    <property type="match status" value="1"/>
</dbReference>
<evidence type="ECO:0000313" key="1">
    <source>
        <dbReference type="EMBL" id="KAK1934948.1"/>
    </source>
</evidence>
<dbReference type="InterPro" id="IPR015943">
    <property type="entry name" value="WD40/YVTN_repeat-like_dom_sf"/>
</dbReference>
<evidence type="ECO:0000313" key="2">
    <source>
        <dbReference type="Proteomes" id="UP001195914"/>
    </source>
</evidence>
<accession>A0AAD9GAL8</accession>
<name>A0AAD9GAL8_BABDI</name>
<dbReference type="Gene3D" id="2.130.10.10">
    <property type="entry name" value="YVTN repeat-like/Quinoprotein amine dehydrogenase"/>
    <property type="match status" value="1"/>
</dbReference>
<dbReference type="InterPro" id="IPR036322">
    <property type="entry name" value="WD40_repeat_dom_sf"/>
</dbReference>
<dbReference type="AlphaFoldDB" id="A0AAD9GAL8"/>
<keyword evidence="2" id="KW-1185">Reference proteome</keyword>
<gene>
    <name evidence="1" type="ORF">X943_003643</name>
</gene>
<sequence>MVFQSINQHQRGKDNLYFHHLPDRFASPTDETPFPEGTPEAIKYANVAQDDFAPTHSTINIAGGTNDGFLYIWKFYWNVMCKAPGAISLDETNNPISPYFRMMIPLFPPFPDKSMARCLVSVSFLPIAESYIVVITTYSGLIIIWDIRHGILEGELKTYHSTNRPLTSVCWTGDLQYILIGGTSAMCVDWRSNAAVSTLPYDRWPRVKYDGIFDNVCWSVGATEKHANFCYDDGLFVHIPILALNRRDAHELGTTFLWEPAVMETSDIIIDDTTELASNHVLSRVFELSTRQFQADLASIRQSGICITRNGSKHRGGRVGRKRDSRLIRNKVFAHHFVKTHTAQFEDFTLFFVAYGGNAGVVQLLIKN</sequence>
<organism evidence="1 2">
    <name type="scientific">Babesia divergens</name>
    <dbReference type="NCBI Taxonomy" id="32595"/>
    <lineage>
        <taxon>Eukaryota</taxon>
        <taxon>Sar</taxon>
        <taxon>Alveolata</taxon>
        <taxon>Apicomplexa</taxon>
        <taxon>Aconoidasida</taxon>
        <taxon>Piroplasmida</taxon>
        <taxon>Babesiidae</taxon>
        <taxon>Babesia</taxon>
    </lineage>
</organism>
<proteinExistence type="predicted"/>
<dbReference type="EMBL" id="JAHBMH010000062">
    <property type="protein sequence ID" value="KAK1934948.1"/>
    <property type="molecule type" value="Genomic_DNA"/>
</dbReference>
<reference evidence="1" key="1">
    <citation type="journal article" date="2014" name="Nucleic Acids Res.">
        <title>The evolutionary dynamics of variant antigen genes in Babesia reveal a history of genomic innovation underlying host-parasite interaction.</title>
        <authorList>
            <person name="Jackson A.P."/>
            <person name="Otto T.D."/>
            <person name="Darby A."/>
            <person name="Ramaprasad A."/>
            <person name="Xia D."/>
            <person name="Echaide I.E."/>
            <person name="Farber M."/>
            <person name="Gahlot S."/>
            <person name="Gamble J."/>
            <person name="Gupta D."/>
            <person name="Gupta Y."/>
            <person name="Jackson L."/>
            <person name="Malandrin L."/>
            <person name="Malas T.B."/>
            <person name="Moussa E."/>
            <person name="Nair M."/>
            <person name="Reid A.J."/>
            <person name="Sanders M."/>
            <person name="Sharma J."/>
            <person name="Tracey A."/>
            <person name="Quail M.A."/>
            <person name="Weir W."/>
            <person name="Wastling J.M."/>
            <person name="Hall N."/>
            <person name="Willadsen P."/>
            <person name="Lingelbach K."/>
            <person name="Shiels B."/>
            <person name="Tait A."/>
            <person name="Berriman M."/>
            <person name="Allred D.R."/>
            <person name="Pain A."/>
        </authorList>
    </citation>
    <scope>NUCLEOTIDE SEQUENCE</scope>
    <source>
        <strain evidence="1">1802A</strain>
    </source>
</reference>
<dbReference type="Proteomes" id="UP001195914">
    <property type="component" value="Unassembled WGS sequence"/>
</dbReference>
<protein>
    <submittedName>
        <fullName evidence="1">Uncharacterized protein</fullName>
    </submittedName>
</protein>
<comment type="caution">
    <text evidence="1">The sequence shown here is derived from an EMBL/GenBank/DDBJ whole genome shotgun (WGS) entry which is preliminary data.</text>
</comment>